<reference evidence="1 2" key="1">
    <citation type="journal article" date="2014" name="Genome Biol. Evol.">
        <title>The secreted proteins of Achlya hypogyna and Thraustotheca clavata identify the ancestral oomycete secretome and reveal gene acquisitions by horizontal gene transfer.</title>
        <authorList>
            <person name="Misner I."/>
            <person name="Blouin N."/>
            <person name="Leonard G."/>
            <person name="Richards T.A."/>
            <person name="Lane C.E."/>
        </authorList>
    </citation>
    <scope>NUCLEOTIDE SEQUENCE [LARGE SCALE GENOMIC DNA]</scope>
    <source>
        <strain evidence="1 2">ATCC 48635</strain>
    </source>
</reference>
<evidence type="ECO:0000313" key="2">
    <source>
        <dbReference type="Proteomes" id="UP000243579"/>
    </source>
</evidence>
<gene>
    <name evidence="1" type="ORF">ACHHYP_20204</name>
</gene>
<protein>
    <submittedName>
        <fullName evidence="1">Uncharacterized protein</fullName>
    </submittedName>
</protein>
<name>A0A1V9YYH2_ACHHY</name>
<sequence>MPMADWDMEDVNEDLMGNPFSENEAFDAMVFPMSPLSKAGAKNLQLAQHHLRHEVLDKKRSRRCTMEIFQEQFADCTAESAVSTLLAMDDDDLELMVPFGSTKSRIPRLSPAGAKYFKKPDQKKLQIPRLPSKLVRPTQLKPPSTFVMKRPRVDDVLLPSKRLQKPAPVSFPSAKSRIPLRQLT</sequence>
<keyword evidence="2" id="KW-1185">Reference proteome</keyword>
<accession>A0A1V9YYH2</accession>
<evidence type="ECO:0000313" key="1">
    <source>
        <dbReference type="EMBL" id="OQR90796.1"/>
    </source>
</evidence>
<comment type="caution">
    <text evidence="1">The sequence shown here is derived from an EMBL/GenBank/DDBJ whole genome shotgun (WGS) entry which is preliminary data.</text>
</comment>
<dbReference type="EMBL" id="JNBR01000581">
    <property type="protein sequence ID" value="OQR90796.1"/>
    <property type="molecule type" value="Genomic_DNA"/>
</dbReference>
<dbReference type="OrthoDB" id="66699at2759"/>
<dbReference type="AlphaFoldDB" id="A0A1V9YYH2"/>
<proteinExistence type="predicted"/>
<organism evidence="1 2">
    <name type="scientific">Achlya hypogyna</name>
    <name type="common">Oomycete</name>
    <name type="synonym">Protoachlya hypogyna</name>
    <dbReference type="NCBI Taxonomy" id="1202772"/>
    <lineage>
        <taxon>Eukaryota</taxon>
        <taxon>Sar</taxon>
        <taxon>Stramenopiles</taxon>
        <taxon>Oomycota</taxon>
        <taxon>Saprolegniomycetes</taxon>
        <taxon>Saprolegniales</taxon>
        <taxon>Achlyaceae</taxon>
        <taxon>Achlya</taxon>
    </lineage>
</organism>
<dbReference type="Proteomes" id="UP000243579">
    <property type="component" value="Unassembled WGS sequence"/>
</dbReference>